<keyword evidence="5" id="KW-0539">Nucleus</keyword>
<dbReference type="GO" id="GO:0000981">
    <property type="term" value="F:DNA-binding transcription factor activity, RNA polymerase II-specific"/>
    <property type="evidence" value="ECO:0007669"/>
    <property type="project" value="InterPro"/>
</dbReference>
<name>A0AA39Z982_9PEZI</name>
<sequence>MSVPTFTPSTSSPDGPSELPTASGSGTGAAHEPLACVSCRTRKLKCDRRKPNCTRCARSGGECHYPESRRKPAFKRRNVRELEERLAQVEGLLKNVSKRRTSQEAGPSTTYGSQEPSQQPSQESSPLAGLETDASHINLDDLFSVPTFQDPSWFSQPPVGEGFSSTADNPPPWDLFGLGQFESLPPWEMIEELHDLFFSIHYSFLPIIHKDGYLAAFHRPAHMRPPMCLQYSIWTMAANGHPKYGCYHEALYRRARQYLEADELKGHGEHFITVSHAQAWALVAADEARRMLFTRAALSSARCVRIVGMMGLHRLDNAATDEEHPIAPMIPPPKGWIELEERRRLFWGAFCIDSYAGISTGWPTLIDTSQVTTHLPASEDAFAKGQEEKSTSLQSLFNGFNYSTYGGNVVICHIFNQIMKHAHCPMPSDRPDDLESGPFWQRHRELDTLLSSAFMFLPDRLRLPKNIADPVAIQTNMNLHAAIICLHNTSYEKAEKLPSLPASVKQDSRTRALMAAGEIVNILKLTSNMKTGYKSPLMALSLYCAASVYISVAKDTQQQPPSSPPSLSSPTFADSVHANLETLLKSMEAIAKLHYITRAYLNQLLADLHRSGISLSSPLSESLYSTESHPCSHGIPIVARTSSSHKQTRLPVSFAAPPPPPSPPGGQQHQQQQQQQNMIVPGVFAGGVPGPPAAAGWEKKVGGVHPGAGISAGLLSSMVAGCGLQALTEQGVRRQSQQQQQQQQQSQFVDAFHPCDNPYSRVVDARGVGERAVMFGFRGRADEAVGPQELPFRLGMHTGLMMGAGAGLGFEMGMSGGGGGGKGKDHGDGLLHFSPGNADGVAGEGQVQGQDRGGGKEKEDGNAMDIFDELQDLGEGTGGGGGHDGDWSMLDPTDTFYSLLYNEGVNNSNTDDNGGGDDNNCGNMWSVNDFTGMWGGPR</sequence>
<dbReference type="Pfam" id="PF00172">
    <property type="entry name" value="Zn_clus"/>
    <property type="match status" value="1"/>
</dbReference>
<evidence type="ECO:0000256" key="4">
    <source>
        <dbReference type="ARBA" id="ARBA00023163"/>
    </source>
</evidence>
<feature type="region of interest" description="Disordered" evidence="6">
    <location>
        <begin position="836"/>
        <end position="861"/>
    </location>
</feature>
<protein>
    <submittedName>
        <fullName evidence="8">Binuclear zinc transcription factor</fullName>
    </submittedName>
</protein>
<keyword evidence="4" id="KW-0804">Transcription</keyword>
<dbReference type="Proteomes" id="UP001174997">
    <property type="component" value="Unassembled WGS sequence"/>
</dbReference>
<comment type="caution">
    <text evidence="8">The sequence shown here is derived from an EMBL/GenBank/DDBJ whole genome shotgun (WGS) entry which is preliminary data.</text>
</comment>
<feature type="compositionally biased region" description="Polar residues" evidence="6">
    <location>
        <begin position="103"/>
        <end position="112"/>
    </location>
</feature>
<dbReference type="PROSITE" id="PS00463">
    <property type="entry name" value="ZN2_CY6_FUNGAL_1"/>
    <property type="match status" value="1"/>
</dbReference>
<feature type="domain" description="Zn(2)-C6 fungal-type" evidence="7">
    <location>
        <begin position="35"/>
        <end position="65"/>
    </location>
</feature>
<feature type="compositionally biased region" description="Low complexity" evidence="6">
    <location>
        <begin position="665"/>
        <end position="676"/>
    </location>
</feature>
<dbReference type="AlphaFoldDB" id="A0AA39Z982"/>
<gene>
    <name evidence="8" type="ORF">QBC41DRAFT_398828</name>
</gene>
<dbReference type="SUPFAM" id="SSF57701">
    <property type="entry name" value="Zn2/Cys6 DNA-binding domain"/>
    <property type="match status" value="1"/>
</dbReference>
<dbReference type="GO" id="GO:0005634">
    <property type="term" value="C:nucleus"/>
    <property type="evidence" value="ECO:0007669"/>
    <property type="project" value="UniProtKB-SubCell"/>
</dbReference>
<organism evidence="8 9">
    <name type="scientific">Cercophora samala</name>
    <dbReference type="NCBI Taxonomy" id="330535"/>
    <lineage>
        <taxon>Eukaryota</taxon>
        <taxon>Fungi</taxon>
        <taxon>Dikarya</taxon>
        <taxon>Ascomycota</taxon>
        <taxon>Pezizomycotina</taxon>
        <taxon>Sordariomycetes</taxon>
        <taxon>Sordariomycetidae</taxon>
        <taxon>Sordariales</taxon>
        <taxon>Lasiosphaeriaceae</taxon>
        <taxon>Cercophora</taxon>
    </lineage>
</organism>
<accession>A0AA39Z982</accession>
<dbReference type="Pfam" id="PF04082">
    <property type="entry name" value="Fungal_trans"/>
    <property type="match status" value="1"/>
</dbReference>
<dbReference type="GO" id="GO:0006351">
    <property type="term" value="P:DNA-templated transcription"/>
    <property type="evidence" value="ECO:0007669"/>
    <property type="project" value="InterPro"/>
</dbReference>
<keyword evidence="3" id="KW-0805">Transcription regulation</keyword>
<keyword evidence="2" id="KW-0479">Metal-binding</keyword>
<feature type="compositionally biased region" description="Low complexity" evidence="6">
    <location>
        <begin position="1"/>
        <end position="17"/>
    </location>
</feature>
<feature type="region of interest" description="Disordered" evidence="6">
    <location>
        <begin position="1"/>
        <end position="32"/>
    </location>
</feature>
<dbReference type="CDD" id="cd12148">
    <property type="entry name" value="fungal_TF_MHR"/>
    <property type="match status" value="1"/>
</dbReference>
<evidence type="ECO:0000256" key="5">
    <source>
        <dbReference type="ARBA" id="ARBA00023242"/>
    </source>
</evidence>
<dbReference type="InterPro" id="IPR050815">
    <property type="entry name" value="TF_fung"/>
</dbReference>
<evidence type="ECO:0000313" key="9">
    <source>
        <dbReference type="Proteomes" id="UP001174997"/>
    </source>
</evidence>
<evidence type="ECO:0000259" key="7">
    <source>
        <dbReference type="PROSITE" id="PS50048"/>
    </source>
</evidence>
<evidence type="ECO:0000313" key="8">
    <source>
        <dbReference type="EMBL" id="KAK0666183.1"/>
    </source>
</evidence>
<dbReference type="EMBL" id="JAULSY010000093">
    <property type="protein sequence ID" value="KAK0666183.1"/>
    <property type="molecule type" value="Genomic_DNA"/>
</dbReference>
<comment type="subcellular location">
    <subcellularLocation>
        <location evidence="1">Nucleus</location>
    </subcellularLocation>
</comment>
<dbReference type="SMART" id="SM00906">
    <property type="entry name" value="Fungal_trans"/>
    <property type="match status" value="1"/>
</dbReference>
<evidence type="ECO:0000256" key="3">
    <source>
        <dbReference type="ARBA" id="ARBA00023015"/>
    </source>
</evidence>
<keyword evidence="9" id="KW-1185">Reference proteome</keyword>
<feature type="compositionally biased region" description="Low complexity" evidence="6">
    <location>
        <begin position="113"/>
        <end position="126"/>
    </location>
</feature>
<dbReference type="InterPro" id="IPR001138">
    <property type="entry name" value="Zn2Cys6_DnaBD"/>
</dbReference>
<dbReference type="PANTHER" id="PTHR47338">
    <property type="entry name" value="ZN(II)2CYS6 TRANSCRIPTION FACTOR (EUROFUNG)-RELATED"/>
    <property type="match status" value="1"/>
</dbReference>
<dbReference type="GO" id="GO:0008270">
    <property type="term" value="F:zinc ion binding"/>
    <property type="evidence" value="ECO:0007669"/>
    <property type="project" value="InterPro"/>
</dbReference>
<reference evidence="8" key="1">
    <citation type="submission" date="2023-06" db="EMBL/GenBank/DDBJ databases">
        <title>Genome-scale phylogeny and comparative genomics of the fungal order Sordariales.</title>
        <authorList>
            <consortium name="Lawrence Berkeley National Laboratory"/>
            <person name="Hensen N."/>
            <person name="Bonometti L."/>
            <person name="Westerberg I."/>
            <person name="Brannstrom I.O."/>
            <person name="Guillou S."/>
            <person name="Cros-Aarteil S."/>
            <person name="Calhoun S."/>
            <person name="Haridas S."/>
            <person name="Kuo A."/>
            <person name="Mondo S."/>
            <person name="Pangilinan J."/>
            <person name="Riley R."/>
            <person name="Labutti K."/>
            <person name="Andreopoulos B."/>
            <person name="Lipzen A."/>
            <person name="Chen C."/>
            <person name="Yanf M."/>
            <person name="Daum C."/>
            <person name="Ng V."/>
            <person name="Clum A."/>
            <person name="Steindorff A."/>
            <person name="Ohm R."/>
            <person name="Martin F."/>
            <person name="Silar P."/>
            <person name="Natvig D."/>
            <person name="Lalanne C."/>
            <person name="Gautier V."/>
            <person name="Ament-Velasquez S.L."/>
            <person name="Kruys A."/>
            <person name="Hutchinson M.I."/>
            <person name="Powell A.J."/>
            <person name="Barry K."/>
            <person name="Miller A.N."/>
            <person name="Grigoriev I.V."/>
            <person name="Debuchy R."/>
            <person name="Gladieux P."/>
            <person name="Thoren M.H."/>
            <person name="Johannesson H."/>
        </authorList>
    </citation>
    <scope>NUCLEOTIDE SEQUENCE</scope>
    <source>
        <strain evidence="8">CBS 307.81</strain>
    </source>
</reference>
<dbReference type="InterPro" id="IPR007219">
    <property type="entry name" value="XnlR_reg_dom"/>
</dbReference>
<feature type="region of interest" description="Disordered" evidence="6">
    <location>
        <begin position="646"/>
        <end position="676"/>
    </location>
</feature>
<evidence type="ECO:0000256" key="6">
    <source>
        <dbReference type="SAM" id="MobiDB-lite"/>
    </source>
</evidence>
<dbReference type="InterPro" id="IPR036864">
    <property type="entry name" value="Zn2-C6_fun-type_DNA-bd_sf"/>
</dbReference>
<dbReference type="SMART" id="SM00066">
    <property type="entry name" value="GAL4"/>
    <property type="match status" value="1"/>
</dbReference>
<dbReference type="CDD" id="cd00067">
    <property type="entry name" value="GAL4"/>
    <property type="match status" value="1"/>
</dbReference>
<proteinExistence type="predicted"/>
<dbReference type="Gene3D" id="4.10.240.10">
    <property type="entry name" value="Zn(2)-C6 fungal-type DNA-binding domain"/>
    <property type="match status" value="1"/>
</dbReference>
<dbReference type="GO" id="GO:0003677">
    <property type="term" value="F:DNA binding"/>
    <property type="evidence" value="ECO:0007669"/>
    <property type="project" value="InterPro"/>
</dbReference>
<feature type="region of interest" description="Disordered" evidence="6">
    <location>
        <begin position="93"/>
        <end position="128"/>
    </location>
</feature>
<evidence type="ECO:0000256" key="1">
    <source>
        <dbReference type="ARBA" id="ARBA00004123"/>
    </source>
</evidence>
<dbReference type="PANTHER" id="PTHR47338:SF10">
    <property type="entry name" value="TRANSCRIPTION FACTOR DOMAIN-CONTAINING PROTEIN-RELATED"/>
    <property type="match status" value="1"/>
</dbReference>
<dbReference type="PROSITE" id="PS50048">
    <property type="entry name" value="ZN2_CY6_FUNGAL_2"/>
    <property type="match status" value="1"/>
</dbReference>
<evidence type="ECO:0000256" key="2">
    <source>
        <dbReference type="ARBA" id="ARBA00022723"/>
    </source>
</evidence>